<reference evidence="1 2" key="1">
    <citation type="submission" date="2017-09" db="EMBL/GenBank/DDBJ databases">
        <title>Pseudomonas abyssi sp. nov. isolated from Abyssopelagic Water.</title>
        <authorList>
            <person name="Wei Y."/>
        </authorList>
    </citation>
    <scope>NUCLEOTIDE SEQUENCE [LARGE SCALE GENOMIC DNA]</scope>
    <source>
        <strain evidence="1 2">MT5</strain>
    </source>
</reference>
<organism evidence="1 2">
    <name type="scientific">Pseudomonas abyssi</name>
    <dbReference type="NCBI Taxonomy" id="170540"/>
    <lineage>
        <taxon>Bacteria</taxon>
        <taxon>Pseudomonadati</taxon>
        <taxon>Pseudomonadota</taxon>
        <taxon>Gammaproteobacteria</taxon>
        <taxon>Pseudomonadales</taxon>
        <taxon>Pseudomonadaceae</taxon>
        <taxon>Pseudomonas</taxon>
    </lineage>
</organism>
<dbReference type="InterPro" id="IPR006860">
    <property type="entry name" value="FecR"/>
</dbReference>
<dbReference type="Pfam" id="PF04773">
    <property type="entry name" value="FecR"/>
    <property type="match status" value="1"/>
</dbReference>
<dbReference type="Pfam" id="PF16220">
    <property type="entry name" value="DUF4880"/>
    <property type="match status" value="1"/>
</dbReference>
<accession>A0A2A3MIZ2</accession>
<evidence type="ECO:0000313" key="2">
    <source>
        <dbReference type="Proteomes" id="UP000242313"/>
    </source>
</evidence>
<dbReference type="Proteomes" id="UP000242313">
    <property type="component" value="Unassembled WGS sequence"/>
</dbReference>
<dbReference type="PIRSF" id="PIRSF018266">
    <property type="entry name" value="FecR"/>
    <property type="match status" value="1"/>
</dbReference>
<dbReference type="EMBL" id="NTMR01000009">
    <property type="protein sequence ID" value="PBK04788.1"/>
    <property type="molecule type" value="Genomic_DNA"/>
</dbReference>
<dbReference type="PANTHER" id="PTHR30273">
    <property type="entry name" value="PERIPLASMIC SIGNAL SENSOR AND SIGMA FACTOR ACTIVATOR FECR-RELATED"/>
    <property type="match status" value="1"/>
</dbReference>
<dbReference type="GO" id="GO:0016989">
    <property type="term" value="F:sigma factor antagonist activity"/>
    <property type="evidence" value="ECO:0007669"/>
    <property type="project" value="TreeGrafter"/>
</dbReference>
<protein>
    <submittedName>
        <fullName evidence="1">Sugar ABC transporter substrate-binding protein</fullName>
    </submittedName>
</protein>
<evidence type="ECO:0000313" key="1">
    <source>
        <dbReference type="EMBL" id="PBK04788.1"/>
    </source>
</evidence>
<dbReference type="InterPro" id="IPR032623">
    <property type="entry name" value="FecR_N"/>
</dbReference>
<proteinExistence type="predicted"/>
<sequence>MSGVTQAERRDITRAAARWLALLDAEDCSEDDHARLAHWRSSNPEHEHAWQRALQLRQRFAGLPSALSLAALDRPDLGRRVAVKRVLGACALLPAGWLVGRQLPVQAWTADVHTATGEQQRMPLAEGIELQLNTDSAVNLQLAERRLTLVRGELALSAAGDQPLSIILPQAVLTLRDAEVCVRRFDDHCRIAVARGRVQLAASAGASELLEGGQQVSVSAGGLSGWTPYDPTLPDWRQGVLLADNQPLGDFLRELRRYRPGVLRWDPALERLRVTGSFRLDDTDRVLALLAASLPLSVQTRTRYWVSLAPRQENA</sequence>
<comment type="caution">
    <text evidence="1">The sequence shown here is derived from an EMBL/GenBank/DDBJ whole genome shotgun (WGS) entry which is preliminary data.</text>
</comment>
<name>A0A2A3MIZ2_9PSED</name>
<keyword evidence="2" id="KW-1185">Reference proteome</keyword>
<accession>A0A395R5R3</accession>
<gene>
    <name evidence="1" type="ORF">CNQ84_06435</name>
</gene>
<dbReference type="Gene3D" id="2.60.120.1440">
    <property type="match status" value="1"/>
</dbReference>
<dbReference type="RefSeq" id="WP_096004086.1">
    <property type="nucleotide sequence ID" value="NZ_LMAZ01000002.1"/>
</dbReference>
<dbReference type="AlphaFoldDB" id="A0A2A3MIZ2"/>
<dbReference type="PANTHER" id="PTHR30273:SF2">
    <property type="entry name" value="PROTEIN FECR"/>
    <property type="match status" value="1"/>
</dbReference>
<dbReference type="InterPro" id="IPR012373">
    <property type="entry name" value="Ferrdict_sens_TM"/>
</dbReference>